<sequence length="203" mass="22345">MMKKLMKISLLTFMGFGGILSSCEANQDEMMEVQEAQSKMFTANASIESNQLVGRWELVSMTSDVAVNLNDGEPDSSTNILEETDCFNKMYFEFFDNGALETGQAKLDFSAASNGFSCESGVYFAQYDINNEGESSKLDITFDVDGMTVTETKNISLSSNENGEFLTVTLTASEVDQANYINDGRENTVVGDITSLETVYKKI</sequence>
<keyword evidence="2" id="KW-1185">Reference proteome</keyword>
<comment type="caution">
    <text evidence="1">The sequence shown here is derived from an EMBL/GenBank/DDBJ whole genome shotgun (WGS) entry which is preliminary data.</text>
</comment>
<evidence type="ECO:0000313" key="1">
    <source>
        <dbReference type="EMBL" id="MDT0643407.1"/>
    </source>
</evidence>
<gene>
    <name evidence="1" type="ORF">RM553_11250</name>
</gene>
<name>A0ABU3CB25_9FLAO</name>
<organism evidence="1 2">
    <name type="scientific">Autumnicola tepida</name>
    <dbReference type="NCBI Taxonomy" id="3075595"/>
    <lineage>
        <taxon>Bacteria</taxon>
        <taxon>Pseudomonadati</taxon>
        <taxon>Bacteroidota</taxon>
        <taxon>Flavobacteriia</taxon>
        <taxon>Flavobacteriales</taxon>
        <taxon>Flavobacteriaceae</taxon>
        <taxon>Autumnicola</taxon>
    </lineage>
</organism>
<dbReference type="RefSeq" id="WP_311535027.1">
    <property type="nucleotide sequence ID" value="NZ_JAVRHQ010000012.1"/>
</dbReference>
<dbReference type="Proteomes" id="UP001262889">
    <property type="component" value="Unassembled WGS sequence"/>
</dbReference>
<dbReference type="Pfam" id="PF16395">
    <property type="entry name" value="DUF5004"/>
    <property type="match status" value="1"/>
</dbReference>
<protein>
    <submittedName>
        <fullName evidence="1">DUF5004 domain-containing protein</fullName>
    </submittedName>
</protein>
<evidence type="ECO:0000313" key="2">
    <source>
        <dbReference type="Proteomes" id="UP001262889"/>
    </source>
</evidence>
<dbReference type="PROSITE" id="PS51257">
    <property type="entry name" value="PROKAR_LIPOPROTEIN"/>
    <property type="match status" value="1"/>
</dbReference>
<dbReference type="EMBL" id="JAVRHQ010000012">
    <property type="protein sequence ID" value="MDT0643407.1"/>
    <property type="molecule type" value="Genomic_DNA"/>
</dbReference>
<dbReference type="InterPro" id="IPR032168">
    <property type="entry name" value="DUF5004"/>
</dbReference>
<proteinExistence type="predicted"/>
<accession>A0ABU3CB25</accession>
<reference evidence="1 2" key="1">
    <citation type="submission" date="2023-09" db="EMBL/GenBank/DDBJ databases">
        <authorList>
            <person name="Rey-Velasco X."/>
        </authorList>
    </citation>
    <scope>NUCLEOTIDE SEQUENCE [LARGE SCALE GENOMIC DNA]</scope>
    <source>
        <strain evidence="1 2">F363</strain>
    </source>
</reference>